<comment type="catalytic activity">
    <reaction evidence="4">
        <text>6-phospho-D-gluconate + NADP(+) = D-ribulose 5-phosphate + CO2 + NADPH</text>
        <dbReference type="Rhea" id="RHEA:10116"/>
        <dbReference type="ChEBI" id="CHEBI:16526"/>
        <dbReference type="ChEBI" id="CHEBI:57783"/>
        <dbReference type="ChEBI" id="CHEBI:58121"/>
        <dbReference type="ChEBI" id="CHEBI:58349"/>
        <dbReference type="ChEBI" id="CHEBI:58759"/>
        <dbReference type="EC" id="1.1.1.44"/>
    </reaction>
</comment>
<dbReference type="GO" id="GO:0004616">
    <property type="term" value="F:phosphogluconate dehydrogenase (decarboxylating) activity"/>
    <property type="evidence" value="ECO:0007669"/>
    <property type="project" value="UniProtKB-EC"/>
</dbReference>
<dbReference type="SUPFAM" id="SSF48179">
    <property type="entry name" value="6-phosphogluconate dehydrogenase C-terminal domain-like"/>
    <property type="match status" value="1"/>
</dbReference>
<dbReference type="Gene3D" id="1.10.1040.10">
    <property type="entry name" value="N-(1-d-carboxylethyl)-l-norvaline Dehydrogenase, domain 2"/>
    <property type="match status" value="1"/>
</dbReference>
<name>A0A0D6XST2_9STAP</name>
<keyword evidence="5" id="KW-0566">Pantothenate biosynthesis</keyword>
<dbReference type="EMBL" id="JXWY01000033">
    <property type="protein sequence ID" value="KIX90893.1"/>
    <property type="molecule type" value="Genomic_DNA"/>
</dbReference>
<dbReference type="Proteomes" id="UP000032366">
    <property type="component" value="Unassembled WGS sequence"/>
</dbReference>
<dbReference type="UniPathway" id="UPA00028">
    <property type="reaction ID" value="UER00004"/>
</dbReference>
<gene>
    <name evidence="9" type="primary">panE_2</name>
    <name evidence="9" type="ORF">NCTC13832_02290</name>
    <name evidence="8" type="ORF">TP70_05290</name>
</gene>
<dbReference type="OrthoDB" id="9793586at2"/>
<dbReference type="NCBIfam" id="NF009542">
    <property type="entry name" value="PRK12921.1-4"/>
    <property type="match status" value="1"/>
</dbReference>
<proteinExistence type="inferred from homology"/>
<sequence length="285" mass="31818">MSNIAVVGAGAVGTAIAMLLKPESDVTLLGRQTTTLHYDDWEKQTQTTINVQSLETCEDSFDIIFIAVKTHQLQSVLPHLARISTSDTIVILAQNGYGQLELLTDYEAYQAVVYISGEKKGSHVTHFRDRRLHIQRTQTTTSLAEQLANTALELVLEDDILQTIWYKLLVNLGINTVTALNVDTARVLKRPDVYTLCSELITEGIAVAKACGVTFPATTVEDIMNIYAGYPDEMGTSMYYDVKNKHPLEVEAIQGYIYRQAQRYQLHTPTLNQCYQALKRLDVSA</sequence>
<feature type="domain" description="Ketopantoate reductase N-terminal" evidence="6">
    <location>
        <begin position="4"/>
        <end position="136"/>
    </location>
</feature>
<dbReference type="Gene3D" id="3.40.50.720">
    <property type="entry name" value="NAD(P)-binding Rossmann-like Domain"/>
    <property type="match status" value="1"/>
</dbReference>
<protein>
    <recommendedName>
        <fullName evidence="5">2-dehydropantoate 2-reductase</fullName>
        <ecNumber evidence="5">1.1.1.169</ecNumber>
    </recommendedName>
    <alternativeName>
        <fullName evidence="5">Ketopantoate reductase</fullName>
    </alternativeName>
</protein>
<dbReference type="GO" id="GO:0008677">
    <property type="term" value="F:2-dehydropantoate 2-reductase activity"/>
    <property type="evidence" value="ECO:0007669"/>
    <property type="project" value="UniProtKB-EC"/>
</dbReference>
<evidence type="ECO:0000259" key="6">
    <source>
        <dbReference type="Pfam" id="PF02558"/>
    </source>
</evidence>
<comment type="similarity">
    <text evidence="1 5">Belongs to the ketopantoate reductase family.</text>
</comment>
<dbReference type="STRING" id="569857.TP70_05290"/>
<dbReference type="InterPro" id="IPR013328">
    <property type="entry name" value="6PGD_dom2"/>
</dbReference>
<dbReference type="Pfam" id="PF02558">
    <property type="entry name" value="ApbA"/>
    <property type="match status" value="1"/>
</dbReference>
<dbReference type="GO" id="GO:0005737">
    <property type="term" value="C:cytoplasm"/>
    <property type="evidence" value="ECO:0007669"/>
    <property type="project" value="TreeGrafter"/>
</dbReference>
<dbReference type="Proteomes" id="UP000254100">
    <property type="component" value="Unassembled WGS sequence"/>
</dbReference>
<feature type="domain" description="Ketopantoate reductase C-terminal" evidence="7">
    <location>
        <begin position="159"/>
        <end position="280"/>
    </location>
</feature>
<evidence type="ECO:0000313" key="8">
    <source>
        <dbReference type="EMBL" id="KIX90893.1"/>
    </source>
</evidence>
<keyword evidence="3 5" id="KW-0560">Oxidoreductase</keyword>
<dbReference type="EMBL" id="UHDT01000001">
    <property type="protein sequence ID" value="SUM58537.1"/>
    <property type="molecule type" value="Genomic_DNA"/>
</dbReference>
<reference evidence="9 11" key="2">
    <citation type="submission" date="2018-06" db="EMBL/GenBank/DDBJ databases">
        <authorList>
            <consortium name="Pathogen Informatics"/>
            <person name="Doyle S."/>
        </authorList>
    </citation>
    <scope>NUCLEOTIDE SEQUENCE [LARGE SCALE GENOMIC DNA]</scope>
    <source>
        <strain evidence="9 11">NCTC13832</strain>
    </source>
</reference>
<dbReference type="InterPro" id="IPR013752">
    <property type="entry name" value="KPA_reductase"/>
</dbReference>
<evidence type="ECO:0000256" key="4">
    <source>
        <dbReference type="ARBA" id="ARBA00048640"/>
    </source>
</evidence>
<evidence type="ECO:0000256" key="3">
    <source>
        <dbReference type="ARBA" id="ARBA00023002"/>
    </source>
</evidence>
<dbReference type="InterPro" id="IPR003710">
    <property type="entry name" value="ApbA"/>
</dbReference>
<dbReference type="InterPro" id="IPR036291">
    <property type="entry name" value="NAD(P)-bd_dom_sf"/>
</dbReference>
<evidence type="ECO:0000259" key="7">
    <source>
        <dbReference type="Pfam" id="PF08546"/>
    </source>
</evidence>
<comment type="function">
    <text evidence="5">Catalyzes the NADPH-dependent reduction of ketopantoate into pantoic acid.</text>
</comment>
<dbReference type="InterPro" id="IPR051402">
    <property type="entry name" value="KPR-Related"/>
</dbReference>
<evidence type="ECO:0000256" key="5">
    <source>
        <dbReference type="RuleBase" id="RU362068"/>
    </source>
</evidence>
<dbReference type="InterPro" id="IPR013332">
    <property type="entry name" value="KPR_N"/>
</dbReference>
<dbReference type="GO" id="GO:0015940">
    <property type="term" value="P:pantothenate biosynthetic process"/>
    <property type="evidence" value="ECO:0007669"/>
    <property type="project" value="UniProtKB-UniPathway"/>
</dbReference>
<evidence type="ECO:0000313" key="10">
    <source>
        <dbReference type="Proteomes" id="UP000032366"/>
    </source>
</evidence>
<accession>A0A0D6XST2</accession>
<dbReference type="NCBIfam" id="TIGR00745">
    <property type="entry name" value="apbA_panE"/>
    <property type="match status" value="1"/>
</dbReference>
<evidence type="ECO:0000256" key="1">
    <source>
        <dbReference type="ARBA" id="ARBA00007870"/>
    </source>
</evidence>
<dbReference type="FunFam" id="1.10.1040.10:FF:000017">
    <property type="entry name" value="2-dehydropantoate 2-reductase"/>
    <property type="match status" value="1"/>
</dbReference>
<comment type="catalytic activity">
    <reaction evidence="5">
        <text>(R)-pantoate + NADP(+) = 2-dehydropantoate + NADPH + H(+)</text>
        <dbReference type="Rhea" id="RHEA:16233"/>
        <dbReference type="ChEBI" id="CHEBI:11561"/>
        <dbReference type="ChEBI" id="CHEBI:15378"/>
        <dbReference type="ChEBI" id="CHEBI:15980"/>
        <dbReference type="ChEBI" id="CHEBI:57783"/>
        <dbReference type="ChEBI" id="CHEBI:58349"/>
        <dbReference type="EC" id="1.1.1.169"/>
    </reaction>
</comment>
<dbReference type="AlphaFoldDB" id="A0A0D6XST2"/>
<dbReference type="RefSeq" id="WP_044360128.1">
    <property type="nucleotide sequence ID" value="NZ_JXWY01000033.1"/>
</dbReference>
<dbReference type="EC" id="1.1.1.169" evidence="5"/>
<dbReference type="SUPFAM" id="SSF51735">
    <property type="entry name" value="NAD(P)-binding Rossmann-fold domains"/>
    <property type="match status" value="1"/>
</dbReference>
<comment type="pathway">
    <text evidence="5">Cofactor biosynthesis; (R)-pantothenate biosynthesis; (R)-pantoate from 3-methyl-2-oxobutanoate: step 2/2.</text>
</comment>
<dbReference type="PANTHER" id="PTHR21708:SF26">
    <property type="entry name" value="2-DEHYDROPANTOATE 2-REDUCTASE"/>
    <property type="match status" value="1"/>
</dbReference>
<evidence type="ECO:0000313" key="11">
    <source>
        <dbReference type="Proteomes" id="UP000254100"/>
    </source>
</evidence>
<dbReference type="Pfam" id="PF08546">
    <property type="entry name" value="ApbA_C"/>
    <property type="match status" value="1"/>
</dbReference>
<dbReference type="InterPro" id="IPR008927">
    <property type="entry name" value="6-PGluconate_DH-like_C_sf"/>
</dbReference>
<organism evidence="9 11">
    <name type="scientific">Staphylococcus microti</name>
    <dbReference type="NCBI Taxonomy" id="569857"/>
    <lineage>
        <taxon>Bacteria</taxon>
        <taxon>Bacillati</taxon>
        <taxon>Bacillota</taxon>
        <taxon>Bacilli</taxon>
        <taxon>Bacillales</taxon>
        <taxon>Staphylococcaceae</taxon>
        <taxon>Staphylococcus</taxon>
    </lineage>
</organism>
<evidence type="ECO:0000256" key="2">
    <source>
        <dbReference type="ARBA" id="ARBA00022857"/>
    </source>
</evidence>
<keyword evidence="2 5" id="KW-0521">NADP</keyword>
<evidence type="ECO:0000313" key="9">
    <source>
        <dbReference type="EMBL" id="SUM58537.1"/>
    </source>
</evidence>
<reference evidence="8 10" key="1">
    <citation type="submission" date="2015-01" db="EMBL/GenBank/DDBJ databases">
        <authorList>
            <person name="Guo J."/>
        </authorList>
    </citation>
    <scope>NUCLEOTIDE SEQUENCE [LARGE SCALE GENOMIC DNA]</scope>
    <source>
        <strain evidence="8 10">DSM 22147</strain>
    </source>
</reference>
<keyword evidence="10" id="KW-1185">Reference proteome</keyword>
<dbReference type="PANTHER" id="PTHR21708">
    <property type="entry name" value="PROBABLE 2-DEHYDROPANTOATE 2-REDUCTASE"/>
    <property type="match status" value="1"/>
</dbReference>